<accession>A0ABV3DGD4</accession>
<dbReference type="InterPro" id="IPR013325">
    <property type="entry name" value="RNA_pol_sigma_r2"/>
</dbReference>
<dbReference type="CDD" id="cd06171">
    <property type="entry name" value="Sigma70_r4"/>
    <property type="match status" value="1"/>
</dbReference>
<evidence type="ECO:0000313" key="8">
    <source>
        <dbReference type="Proteomes" id="UP001551482"/>
    </source>
</evidence>
<feature type="region of interest" description="Disordered" evidence="5">
    <location>
        <begin position="152"/>
        <end position="176"/>
    </location>
</feature>
<proteinExistence type="predicted"/>
<keyword evidence="1" id="KW-0805">Transcription regulation</keyword>
<dbReference type="RefSeq" id="WP_358353798.1">
    <property type="nucleotide sequence ID" value="NZ_JBEZFP010000032.1"/>
</dbReference>
<protein>
    <submittedName>
        <fullName evidence="7">Sigma-70 family RNA polymerase sigma factor</fullName>
    </submittedName>
</protein>
<dbReference type="InterPro" id="IPR036388">
    <property type="entry name" value="WH-like_DNA-bd_sf"/>
</dbReference>
<organism evidence="7 8">
    <name type="scientific">Streptodolium elevatio</name>
    <dbReference type="NCBI Taxonomy" id="3157996"/>
    <lineage>
        <taxon>Bacteria</taxon>
        <taxon>Bacillati</taxon>
        <taxon>Actinomycetota</taxon>
        <taxon>Actinomycetes</taxon>
        <taxon>Kitasatosporales</taxon>
        <taxon>Streptomycetaceae</taxon>
        <taxon>Streptodolium</taxon>
    </lineage>
</organism>
<evidence type="ECO:0000256" key="5">
    <source>
        <dbReference type="SAM" id="MobiDB-lite"/>
    </source>
</evidence>
<dbReference type="InterPro" id="IPR000943">
    <property type="entry name" value="RNA_pol_sigma70"/>
</dbReference>
<evidence type="ECO:0000256" key="4">
    <source>
        <dbReference type="ARBA" id="ARBA00023163"/>
    </source>
</evidence>
<feature type="compositionally biased region" description="Gly residues" evidence="5">
    <location>
        <begin position="300"/>
        <end position="310"/>
    </location>
</feature>
<dbReference type="PANTHER" id="PTHR30385">
    <property type="entry name" value="SIGMA FACTOR F FLAGELLAR"/>
    <property type="match status" value="1"/>
</dbReference>
<evidence type="ECO:0000256" key="1">
    <source>
        <dbReference type="ARBA" id="ARBA00023015"/>
    </source>
</evidence>
<comment type="caution">
    <text evidence="7">The sequence shown here is derived from an EMBL/GenBank/DDBJ whole genome shotgun (WGS) entry which is preliminary data.</text>
</comment>
<dbReference type="PANTHER" id="PTHR30385:SF4">
    <property type="entry name" value="RNA POLYMERASE SIGMA-E FACTOR"/>
    <property type="match status" value="1"/>
</dbReference>
<evidence type="ECO:0000256" key="3">
    <source>
        <dbReference type="ARBA" id="ARBA00023125"/>
    </source>
</evidence>
<feature type="compositionally biased region" description="Basic and acidic residues" evidence="5">
    <location>
        <begin position="152"/>
        <end position="166"/>
    </location>
</feature>
<dbReference type="NCBIfam" id="TIGR02937">
    <property type="entry name" value="sigma70-ECF"/>
    <property type="match status" value="1"/>
</dbReference>
<dbReference type="EMBL" id="JBEZFP010000032">
    <property type="protein sequence ID" value="MEU8134823.1"/>
    <property type="molecule type" value="Genomic_DNA"/>
</dbReference>
<dbReference type="Proteomes" id="UP001551482">
    <property type="component" value="Unassembled WGS sequence"/>
</dbReference>
<keyword evidence="2" id="KW-0731">Sigma factor</keyword>
<dbReference type="SUPFAM" id="SSF88659">
    <property type="entry name" value="Sigma3 and sigma4 domains of RNA polymerase sigma factors"/>
    <property type="match status" value="2"/>
</dbReference>
<dbReference type="SUPFAM" id="SSF88946">
    <property type="entry name" value="Sigma2 domain of RNA polymerase sigma factors"/>
    <property type="match status" value="1"/>
</dbReference>
<keyword evidence="3" id="KW-0238">DNA-binding</keyword>
<keyword evidence="4" id="KW-0804">Transcription</keyword>
<dbReference type="Pfam" id="PF04539">
    <property type="entry name" value="Sigma70_r3"/>
    <property type="match status" value="1"/>
</dbReference>
<dbReference type="Pfam" id="PF04545">
    <property type="entry name" value="Sigma70_r4"/>
    <property type="match status" value="1"/>
</dbReference>
<keyword evidence="8" id="KW-1185">Reference proteome</keyword>
<dbReference type="Gene3D" id="1.20.120.1810">
    <property type="match status" value="1"/>
</dbReference>
<evidence type="ECO:0000256" key="2">
    <source>
        <dbReference type="ARBA" id="ARBA00023082"/>
    </source>
</evidence>
<gene>
    <name evidence="7" type="ORF">AB0C36_15060</name>
</gene>
<evidence type="ECO:0000313" key="7">
    <source>
        <dbReference type="EMBL" id="MEU8134823.1"/>
    </source>
</evidence>
<dbReference type="InterPro" id="IPR007624">
    <property type="entry name" value="RNA_pol_sigma70_r3"/>
</dbReference>
<name>A0ABV3DGD4_9ACTN</name>
<dbReference type="InterPro" id="IPR007630">
    <property type="entry name" value="RNA_pol_sigma70_r4"/>
</dbReference>
<dbReference type="InterPro" id="IPR007627">
    <property type="entry name" value="RNA_pol_sigma70_r2"/>
</dbReference>
<evidence type="ECO:0000259" key="6">
    <source>
        <dbReference type="PROSITE" id="PS00715"/>
    </source>
</evidence>
<dbReference type="Pfam" id="PF04542">
    <property type="entry name" value="Sigma70_r2"/>
    <property type="match status" value="1"/>
</dbReference>
<dbReference type="PROSITE" id="PS00715">
    <property type="entry name" value="SIGMA70_1"/>
    <property type="match status" value="1"/>
</dbReference>
<feature type="region of interest" description="Disordered" evidence="5">
    <location>
        <begin position="190"/>
        <end position="212"/>
    </location>
</feature>
<sequence length="310" mass="34339">MTDPVTVRIRDGRTWPPRFSTQELRAMGKQEARALSDDLIRDLRGLDPESPQYGDVRGTIVQLNLPLVRYIAREHSHRRELYDDIVQTGIIGLIKAVDAYDPDRGVEFASFALPTISGEIKRFFRDTSWPVHVARGLQERFLAVTRASDHLEQEMGREPTTKEIAKRIGATPEEVQDGRDAGRAYLVDSLDAGTGGEHDGDSGPQGRTPLSERLGYDDRELDLVDFRESVKPLMGALAYRERLLLELRFWHGLPQREIAAHLGISQMHVSRLLAATLASLRRQLEGEAPQASSEEPPGGSSSGGARGAAA</sequence>
<reference evidence="7 8" key="1">
    <citation type="submission" date="2024-06" db="EMBL/GenBank/DDBJ databases">
        <title>The Natural Products Discovery Center: Release of the First 8490 Sequenced Strains for Exploring Actinobacteria Biosynthetic Diversity.</title>
        <authorList>
            <person name="Kalkreuter E."/>
            <person name="Kautsar S.A."/>
            <person name="Yang D."/>
            <person name="Bader C.D."/>
            <person name="Teijaro C.N."/>
            <person name="Fluegel L."/>
            <person name="Davis C.M."/>
            <person name="Simpson J.R."/>
            <person name="Lauterbach L."/>
            <person name="Steele A.D."/>
            <person name="Gui C."/>
            <person name="Meng S."/>
            <person name="Li G."/>
            <person name="Viehrig K."/>
            <person name="Ye F."/>
            <person name="Su P."/>
            <person name="Kiefer A.F."/>
            <person name="Nichols A."/>
            <person name="Cepeda A.J."/>
            <person name="Yan W."/>
            <person name="Fan B."/>
            <person name="Jiang Y."/>
            <person name="Adhikari A."/>
            <person name="Zheng C.-J."/>
            <person name="Schuster L."/>
            <person name="Cowan T.M."/>
            <person name="Smanski M.J."/>
            <person name="Chevrette M.G."/>
            <person name="De Carvalho L.P.S."/>
            <person name="Shen B."/>
        </authorList>
    </citation>
    <scope>NUCLEOTIDE SEQUENCE [LARGE SCALE GENOMIC DNA]</scope>
    <source>
        <strain evidence="7 8">NPDC048946</strain>
    </source>
</reference>
<dbReference type="PRINTS" id="PR00046">
    <property type="entry name" value="SIGMA70FCT"/>
</dbReference>
<feature type="region of interest" description="Disordered" evidence="5">
    <location>
        <begin position="284"/>
        <end position="310"/>
    </location>
</feature>
<dbReference type="InterPro" id="IPR013324">
    <property type="entry name" value="RNA_pol_sigma_r3/r4-like"/>
</dbReference>
<feature type="domain" description="RNA polymerase sigma-70" evidence="6">
    <location>
        <begin position="84"/>
        <end position="97"/>
    </location>
</feature>
<dbReference type="Gene3D" id="1.10.10.10">
    <property type="entry name" value="Winged helix-like DNA-binding domain superfamily/Winged helix DNA-binding domain"/>
    <property type="match status" value="2"/>
</dbReference>
<dbReference type="InterPro" id="IPR014284">
    <property type="entry name" value="RNA_pol_sigma-70_dom"/>
</dbReference>